<dbReference type="GO" id="GO:0004843">
    <property type="term" value="F:cysteine-type deubiquitinase activity"/>
    <property type="evidence" value="ECO:0007669"/>
    <property type="project" value="UniProtKB-EC"/>
</dbReference>
<evidence type="ECO:0000313" key="11">
    <source>
        <dbReference type="EMBL" id="KAF2217449.1"/>
    </source>
</evidence>
<organism evidence="11 12">
    <name type="scientific">Cercospora zeae-maydis SCOH1-5</name>
    <dbReference type="NCBI Taxonomy" id="717836"/>
    <lineage>
        <taxon>Eukaryota</taxon>
        <taxon>Fungi</taxon>
        <taxon>Dikarya</taxon>
        <taxon>Ascomycota</taxon>
        <taxon>Pezizomycotina</taxon>
        <taxon>Dothideomycetes</taxon>
        <taxon>Dothideomycetidae</taxon>
        <taxon>Mycosphaerellales</taxon>
        <taxon>Mycosphaerellaceae</taxon>
        <taxon>Cercospora</taxon>
    </lineage>
</organism>
<feature type="region of interest" description="Disordered" evidence="7">
    <location>
        <begin position="2834"/>
        <end position="2862"/>
    </location>
</feature>
<evidence type="ECO:0000259" key="9">
    <source>
        <dbReference type="Pfam" id="PF12359"/>
    </source>
</evidence>
<evidence type="ECO:0000256" key="4">
    <source>
        <dbReference type="ARBA" id="ARBA00022786"/>
    </source>
</evidence>
<dbReference type="Proteomes" id="UP000799539">
    <property type="component" value="Unassembled WGS sequence"/>
</dbReference>
<feature type="domain" description="DUF6606" evidence="10">
    <location>
        <begin position="14"/>
        <end position="282"/>
    </location>
</feature>
<dbReference type="InterPro" id="IPR022099">
    <property type="entry name" value="DUF3638"/>
</dbReference>
<dbReference type="Pfam" id="PF12340">
    <property type="entry name" value="DUF3638"/>
    <property type="match status" value="1"/>
</dbReference>
<feature type="domain" description="DUF3645" evidence="9">
    <location>
        <begin position="2374"/>
        <end position="2402"/>
    </location>
</feature>
<keyword evidence="12" id="KW-1185">Reference proteome</keyword>
<evidence type="ECO:0000256" key="6">
    <source>
        <dbReference type="ARBA" id="ARBA00022807"/>
    </source>
</evidence>
<feature type="domain" description="DUF3638" evidence="8">
    <location>
        <begin position="2019"/>
        <end position="2242"/>
    </location>
</feature>
<dbReference type="InterPro" id="IPR022105">
    <property type="entry name" value="DUF3645"/>
</dbReference>
<dbReference type="InterPro" id="IPR051346">
    <property type="entry name" value="OTU_Deubiquitinase"/>
</dbReference>
<evidence type="ECO:0000256" key="3">
    <source>
        <dbReference type="ARBA" id="ARBA00022670"/>
    </source>
</evidence>
<feature type="compositionally biased region" description="Basic and acidic residues" evidence="7">
    <location>
        <begin position="186"/>
        <end position="197"/>
    </location>
</feature>
<feature type="region of interest" description="Disordered" evidence="7">
    <location>
        <begin position="172"/>
        <end position="197"/>
    </location>
</feature>
<name>A0A6A6FVP2_9PEZI</name>
<dbReference type="EC" id="3.4.19.12" evidence="2"/>
<evidence type="ECO:0000256" key="2">
    <source>
        <dbReference type="ARBA" id="ARBA00012759"/>
    </source>
</evidence>
<proteinExistence type="predicted"/>
<comment type="catalytic activity">
    <reaction evidence="1">
        <text>Thiol-dependent hydrolysis of ester, thioester, amide, peptide and isopeptide bonds formed by the C-terminal Gly of ubiquitin (a 76-residue protein attached to proteins as an intracellular targeting signal).</text>
        <dbReference type="EC" id="3.4.19.12"/>
    </reaction>
</comment>
<dbReference type="PANTHER" id="PTHR13367:SF34">
    <property type="match status" value="1"/>
</dbReference>
<evidence type="ECO:0000256" key="5">
    <source>
        <dbReference type="ARBA" id="ARBA00022801"/>
    </source>
</evidence>
<evidence type="ECO:0000256" key="7">
    <source>
        <dbReference type="SAM" id="MobiDB-lite"/>
    </source>
</evidence>
<sequence length="3115" mass="349863">MAAASSAEAEVQRVIEHIFLPPKLPQSEDKGSDVALVIIALKALISLRDLVLPGQIPVALTNAIALLDRLREINSLKYGKTEEAALREILISLPVGQTLALKISAQNAGVLISREADILLFEAFELSAANESVLGTKGRLKRTFPGSAVSLSAETFAQQDCASTISTTLSTMSHEKAPGMQPTSRKAGDLHEEERDTTSPAAITELLFGFLKGLEPPNTGTISQITKSTRDEVLWNDAEIPWRRSSMWLLIRVALHLVVCRSSGGSRDLYKEVMAYMMSYILRTTPCLSSELMFTMSAKISRRLKKLSGISPTLPGSVRARVDRVLRETSDQLSARWTVIQERDHRDLQLSALVELDFEADTQVALPQLDKYLEALRSRQRNCASSSFAPASELLHHSSGDLPPLPERNSNDKYYATANLHQFEQWIPQHLDQWLAKPTRDDTCEKLHKLMEAYHILAERHYSQNPEMQSGMVLMLYELWVACDQMAVKICPFLAEFHPDISTVVLENLLLPFRAQMERLIKVEEYLRSRQRKATKEASLLFSMESQGFANQYFTQSDKHQELLMTIEQDATKARKRKIKEYQDVKARYHRLDSLHNEAACEYITKVIDTWCDPPETQRVHALSCRKCALKQQRDALTIQVHEWPIPSELYRARAVVFELQVPSWLAHWRSARQYLLQNVLKGEQYPLRPHTSYILSSNDPHLTKKYLERATHCRVGLLSQTKPCVNTHYKIKNIATSSETTVCPRNGLQYDYYDAATVTGMGPFTFRDTMALACTYKLSRHVLQSSIVRLAACPDGPAPNSVLAKQDNRPADMALDEFKELTSVPIGRHIQWANIMLQLAMPGVDFKKADTTLLLLQCIHQAGPSRGTEVARESHVFLTIGENVESLAATLNEALQRVKENWESAQALRTFIAIAARVLSLATFESARDTCLDFLESARKTALKWVFVLRDKAHTAHDQEERALFISKSVEVALICASTFDVEDEFLEITLRKDASILLQCSIVIQEGEQNRPCSNVKEASLLDMRYMRLLHRSYKTLAQPHLHSHLHHAVNKMWSSYNPGSNFWRIVSSAVDHWLTIETAAGAVSSSMSVHYDLLSGTLLVKGLPLDQPPQRYRAFPLYSTLFRHATVEVLPCMAPGFDFSTKRSFGDGYAVQLGVDANDLLVKAQKDNELFETIPARVLDGFPTHFQHDYVHWLDHSKNIVQFRPKQDPWNPSSSAVWTLSTVRGKQKWRLQRAERSVAGIGSKTSQHLANILEPFAEARRIHNIVQSSSSGDVLHIDIPMLRIGFLLSPRSSVLESREYRSMVVDENQLVGTLVGFKSKIVLKPAGARDLHHGPRMVLVPESSSVSYSRRDEHVTVAVSKAGISKVHALSIDVDLCRLTYSGDIGLYMAYLHALTSFCLIDPLTRKSGTEQSLSIMRSAATHSFDRLSQDHIHLLELLASLSPGREYYPKRLRSMQVVSWDSQLSYLSQHGHFAQAAEDLLQRCCRAAIFLPETQEELKQIVLSLPDRHLLERDNIRSATFRVSTFGAEDFTTGHDVKYQARDRDGGSQRATDAADIAGFFFRSGTERYRAAISKGTLWQTASTLSRVEGPRSLVSPQSLTRYSARLLSAGHEEAMQYLTVLHHWLGSSDARQYRFSIMIWLSTIASQSRLDLDVLQVIAMAFKSPALAQTSIPNAAGFLPKLGWKCEESVVRQIVVSNCKPFWSCPENNLTRQKNERSQAYDYRRQNAWQEKSGSVVNALVAALARQWPCEVPTIPDVGSWETYINISNAMEQIKKMFQAWHDNKRLHDYFTQLELGMASFQYQQLTARSTTRNVIAASDVPTRPGFVSEQDLFSTSPPAFPADCYQVELPSARQQQSSREDQPLLASLVKMLKSDDHSRSRFAKKYADELEDSLNAMKHCGNSGPSITVPETEIIANSRRCKVHIDRVYERLVDAVEAASRPLPRMHTPRISPSAFLQQLSRHRWAQLSPEWRECVVAYGVALTALQRAVRLLKLADPSRLDDLVAELRNTGHTNWNPMQYPESLLIEVENGIMIREVQEQIAGYMRDPPQGNNAVMQLLMGQGKSSVIVPIVSAFLAGSTGDTLCRVLVAKPQSKQMRQMLISKLGGLVNRRVYYMPFSRSLKLDAAGAAAVCELLRECTLNGGILLVQPEHILSFQLMALECFITGREDVGSQLLAADVQSMLSSARDIVDESDENFSVSFELVYTMGLPNAIEFSPDRWILVQQVLDVVSLLAVQLGKALPDAIEHLPNAFAGSFPRIRFLRKEGGNTLLQSLADYICAHGLHGLQIWRQPEAIRKAIRQYITKLDLNADEVAAVENSVFWTEGTSSPLLLLRGFIAGGVLSFIFGQKRWRVNYGLTTTPRTPPTKLAVPYRAKDMPAPRAEFSHPDVVLFLTSLSYYYGGLDDEDLFTALGHVLDSDQADIEFMAWVKDAPTLPIAFRQLQGINLKDRLQCINEVFPCLRFVKSVIDYFLSHVVFPKEIKEFPLKLSASGWDMGKSKKASGGAVTGFSGTNDSKCLLPVDVGHLDLEEQKHTNARVLEHILQPSNGVVLMPPAEDITLSDAERLLKLAMALDQPVQVILDVGAAVLELSNLQVAKTWLKMHDSTKDAAVFVNEDDDICVVDRGGRIELLRTSSYATRLGSCLIFLDEAHTRGIDLELPETYRALLTLGAGLTKDRTTQAAMRMRRLGQGQTIVFCIPQEIQSKICELTSKSEPKSITTSDVLLWTISETHKEISRCMPLWQVQGERFCHQESVWLEHQQNGAMTKNLAERFLENEAQTIEKRYRPRQVQSQPTHLGDSSDARLRLIAQRCEEHDDLNLNASVLQEEQERELSPEIEQQRQVQRPASAEPAKHSIHRDVVAFAKQGLYSSTSPAYMPAFQALHDTSAAHGFPPAQLKKDSKLLVSADFVQTVQRSGPHSYVSDSYQRSVNWLLSTKTPQGDTIDRMLIISPYEANELYPSMSTSKATLHLYKPRGNPGYAPLDRLDFHTVPIQSRPSVPRSLAIQLNLFAGQLYFSSYEDYLETCKFLGLSTRTVSEDMVGWQQDATGFILQDDQGRRGGESGLENSPVNFMKVLMSKIRKNGESIVKTQMGELLEGKLFQHSDFK</sequence>
<dbReference type="PANTHER" id="PTHR13367">
    <property type="entry name" value="UBIQUITIN THIOESTERASE"/>
    <property type="match status" value="1"/>
</dbReference>
<gene>
    <name evidence="11" type="ORF">CERZMDRAFT_92099</name>
</gene>
<keyword evidence="5" id="KW-0378">Hydrolase</keyword>
<accession>A0A6A6FVP2</accession>
<evidence type="ECO:0000259" key="10">
    <source>
        <dbReference type="Pfam" id="PF20255"/>
    </source>
</evidence>
<keyword evidence="6" id="KW-0788">Thiol protease</keyword>
<dbReference type="Pfam" id="PF20255">
    <property type="entry name" value="DUF6606"/>
    <property type="match status" value="1"/>
</dbReference>
<protein>
    <recommendedName>
        <fullName evidence="2">ubiquitinyl hydrolase 1</fullName>
        <ecNumber evidence="2">3.4.19.12</ecNumber>
    </recommendedName>
</protein>
<dbReference type="InterPro" id="IPR046541">
    <property type="entry name" value="DUF6606"/>
</dbReference>
<evidence type="ECO:0000313" key="12">
    <source>
        <dbReference type="Proteomes" id="UP000799539"/>
    </source>
</evidence>
<keyword evidence="3" id="KW-0645">Protease</keyword>
<reference evidence="11" key="1">
    <citation type="journal article" date="2020" name="Stud. Mycol.">
        <title>101 Dothideomycetes genomes: a test case for predicting lifestyles and emergence of pathogens.</title>
        <authorList>
            <person name="Haridas S."/>
            <person name="Albert R."/>
            <person name="Binder M."/>
            <person name="Bloem J."/>
            <person name="Labutti K."/>
            <person name="Salamov A."/>
            <person name="Andreopoulos B."/>
            <person name="Baker S."/>
            <person name="Barry K."/>
            <person name="Bills G."/>
            <person name="Bluhm B."/>
            <person name="Cannon C."/>
            <person name="Castanera R."/>
            <person name="Culley D."/>
            <person name="Daum C."/>
            <person name="Ezra D."/>
            <person name="Gonzalez J."/>
            <person name="Henrissat B."/>
            <person name="Kuo A."/>
            <person name="Liang C."/>
            <person name="Lipzen A."/>
            <person name="Lutzoni F."/>
            <person name="Magnuson J."/>
            <person name="Mondo S."/>
            <person name="Nolan M."/>
            <person name="Ohm R."/>
            <person name="Pangilinan J."/>
            <person name="Park H.-J."/>
            <person name="Ramirez L."/>
            <person name="Alfaro M."/>
            <person name="Sun H."/>
            <person name="Tritt A."/>
            <person name="Yoshinaga Y."/>
            <person name="Zwiers L.-H."/>
            <person name="Turgeon B."/>
            <person name="Goodwin S."/>
            <person name="Spatafora J."/>
            <person name="Crous P."/>
            <person name="Grigoriev I."/>
        </authorList>
    </citation>
    <scope>NUCLEOTIDE SEQUENCE</scope>
    <source>
        <strain evidence="11">SCOH1-5</strain>
    </source>
</reference>
<evidence type="ECO:0000256" key="1">
    <source>
        <dbReference type="ARBA" id="ARBA00000707"/>
    </source>
</evidence>
<dbReference type="Pfam" id="PF12359">
    <property type="entry name" value="DUF3645"/>
    <property type="match status" value="1"/>
</dbReference>
<dbReference type="GO" id="GO:0006508">
    <property type="term" value="P:proteolysis"/>
    <property type="evidence" value="ECO:0007669"/>
    <property type="project" value="UniProtKB-KW"/>
</dbReference>
<evidence type="ECO:0000259" key="8">
    <source>
        <dbReference type="Pfam" id="PF12340"/>
    </source>
</evidence>
<dbReference type="EMBL" id="ML992662">
    <property type="protein sequence ID" value="KAF2217449.1"/>
    <property type="molecule type" value="Genomic_DNA"/>
</dbReference>
<dbReference type="OrthoDB" id="3182339at2759"/>
<keyword evidence="4" id="KW-0833">Ubl conjugation pathway</keyword>